<comment type="caution">
    <text evidence="5">The sequence shown here is derived from an EMBL/GenBank/DDBJ whole genome shotgun (WGS) entry which is preliminary data.</text>
</comment>
<evidence type="ECO:0000259" key="4">
    <source>
        <dbReference type="Pfam" id="PF13407"/>
    </source>
</evidence>
<comment type="subcellular location">
    <subcellularLocation>
        <location evidence="1">Cell envelope</location>
    </subcellularLocation>
</comment>
<protein>
    <submittedName>
        <fullName evidence="5">D-ribose ABC transporter substrate-binding protein</fullName>
    </submittedName>
</protein>
<evidence type="ECO:0000256" key="3">
    <source>
        <dbReference type="ARBA" id="ARBA00022729"/>
    </source>
</evidence>
<dbReference type="InterPro" id="IPR025997">
    <property type="entry name" value="SBP_2_dom"/>
</dbReference>
<dbReference type="GO" id="GO:0030313">
    <property type="term" value="C:cell envelope"/>
    <property type="evidence" value="ECO:0007669"/>
    <property type="project" value="UniProtKB-SubCell"/>
</dbReference>
<dbReference type="SUPFAM" id="SSF53822">
    <property type="entry name" value="Periplasmic binding protein-like I"/>
    <property type="match status" value="1"/>
</dbReference>
<reference evidence="5 6" key="1">
    <citation type="submission" date="2018-09" db="EMBL/GenBank/DDBJ databases">
        <authorList>
            <person name="Grouzdev D.S."/>
            <person name="Krutkina M.S."/>
        </authorList>
    </citation>
    <scope>NUCLEOTIDE SEQUENCE [LARGE SCALE GENOMIC DNA]</scope>
    <source>
        <strain evidence="5 6">RmlP001</strain>
    </source>
</reference>
<dbReference type="PANTHER" id="PTHR46847">
    <property type="entry name" value="D-ALLOSE-BINDING PERIPLASMIC PROTEIN-RELATED"/>
    <property type="match status" value="1"/>
</dbReference>
<sequence>MFGRNAMDRRDIIRGAGGLALTSLLPSLARAADGKPLKIGYNVSTLANPFFQGMTKGVVDAVKRFPSMTLLNTNANGDANTQASLVVDLINQGVDALILNPINANAIVPVVQRADAKKIPVFTLDRGAACGDCQTNFLETDNVAMGREGARYIAEQLKTRYGKIRGNVVDLVGLIGTTAGDDRDRGFMDEFKSIAAQNPDLKLVARQEGQFDQEKSFNLMSQIMAANPQIDAVFNGNDDNAVGALRAIRQASRNVPIGDPKHIIIIGIDGTRQALTAIRKGDMDATLSQNPLTMASQSVKFVDQFYNGDKSKIPAHEFWPHILITKDNIDSEEVKNYGLWGEAV</sequence>
<evidence type="ECO:0000313" key="5">
    <source>
        <dbReference type="EMBL" id="RYB01546.1"/>
    </source>
</evidence>
<keyword evidence="3" id="KW-0732">Signal</keyword>
<comment type="similarity">
    <text evidence="2">Belongs to the bacterial solute-binding protein 2 family.</text>
</comment>
<evidence type="ECO:0000313" key="6">
    <source>
        <dbReference type="Proteomes" id="UP000289411"/>
    </source>
</evidence>
<dbReference type="InterPro" id="IPR006311">
    <property type="entry name" value="TAT_signal"/>
</dbReference>
<dbReference type="GO" id="GO:0030246">
    <property type="term" value="F:carbohydrate binding"/>
    <property type="evidence" value="ECO:0007669"/>
    <property type="project" value="UniProtKB-ARBA"/>
</dbReference>
<dbReference type="AlphaFoldDB" id="A0A4Q2R4S3"/>
<name>A0A4Q2R4S3_9HYPH</name>
<evidence type="ECO:0000256" key="2">
    <source>
        <dbReference type="ARBA" id="ARBA00007639"/>
    </source>
</evidence>
<dbReference type="Pfam" id="PF13407">
    <property type="entry name" value="Peripla_BP_4"/>
    <property type="match status" value="1"/>
</dbReference>
<accession>A0A4Q2R4S3</accession>
<reference evidence="5 6" key="2">
    <citation type="submission" date="2019-02" db="EMBL/GenBank/DDBJ databases">
        <title>'Lichenibacterium ramalinii' gen. nov. sp. nov., 'Lichenibacterium minor' gen. nov. sp. nov.</title>
        <authorList>
            <person name="Pankratov T."/>
        </authorList>
    </citation>
    <scope>NUCLEOTIDE SEQUENCE [LARGE SCALE GENOMIC DNA]</scope>
    <source>
        <strain evidence="5 6">RmlP001</strain>
    </source>
</reference>
<dbReference type="Proteomes" id="UP000289411">
    <property type="component" value="Unassembled WGS sequence"/>
</dbReference>
<proteinExistence type="inferred from homology"/>
<gene>
    <name evidence="5" type="ORF">D3272_25470</name>
</gene>
<dbReference type="PROSITE" id="PS51318">
    <property type="entry name" value="TAT"/>
    <property type="match status" value="1"/>
</dbReference>
<dbReference type="EMBL" id="QYBC01000035">
    <property type="protein sequence ID" value="RYB01546.1"/>
    <property type="molecule type" value="Genomic_DNA"/>
</dbReference>
<keyword evidence="6" id="KW-1185">Reference proteome</keyword>
<dbReference type="PANTHER" id="PTHR46847:SF1">
    <property type="entry name" value="D-ALLOSE-BINDING PERIPLASMIC PROTEIN-RELATED"/>
    <property type="match status" value="1"/>
</dbReference>
<dbReference type="CDD" id="cd01536">
    <property type="entry name" value="PBP1_ABC_sugar_binding-like"/>
    <property type="match status" value="1"/>
</dbReference>
<evidence type="ECO:0000256" key="1">
    <source>
        <dbReference type="ARBA" id="ARBA00004196"/>
    </source>
</evidence>
<dbReference type="Gene3D" id="3.40.50.2300">
    <property type="match status" value="2"/>
</dbReference>
<dbReference type="InterPro" id="IPR028082">
    <property type="entry name" value="Peripla_BP_I"/>
</dbReference>
<feature type="domain" description="Periplasmic binding protein" evidence="4">
    <location>
        <begin position="39"/>
        <end position="308"/>
    </location>
</feature>
<dbReference type="OrthoDB" id="9813037at2"/>
<organism evidence="5 6">
    <name type="scientific">Lichenibacterium ramalinae</name>
    <dbReference type="NCBI Taxonomy" id="2316527"/>
    <lineage>
        <taxon>Bacteria</taxon>
        <taxon>Pseudomonadati</taxon>
        <taxon>Pseudomonadota</taxon>
        <taxon>Alphaproteobacteria</taxon>
        <taxon>Hyphomicrobiales</taxon>
        <taxon>Lichenihabitantaceae</taxon>
        <taxon>Lichenibacterium</taxon>
    </lineage>
</organism>